<dbReference type="EMBL" id="CP009416">
    <property type="protein sequence ID" value="AJD92290.1"/>
    <property type="molecule type" value="Genomic_DNA"/>
</dbReference>
<dbReference type="InterPro" id="IPR036291">
    <property type="entry name" value="NAD(P)-bd_dom_sf"/>
</dbReference>
<evidence type="ECO:0000256" key="1">
    <source>
        <dbReference type="ARBA" id="ARBA00003800"/>
    </source>
</evidence>
<feature type="domain" description="ACT" evidence="13">
    <location>
        <begin position="317"/>
        <end position="391"/>
    </location>
</feature>
<dbReference type="SUPFAM" id="SSF52283">
    <property type="entry name" value="Formate/glycerate dehydrogenase catalytic domain-like"/>
    <property type="match status" value="1"/>
</dbReference>
<evidence type="ECO:0000256" key="12">
    <source>
        <dbReference type="RuleBase" id="RU003719"/>
    </source>
</evidence>
<keyword evidence="15" id="KW-1185">Reference proteome</keyword>
<comment type="function">
    <text evidence="1">Catalyzes the reversible oxidation of 3-phospho-D-glycerate to 3-phosphonooxypyruvate, the first step of the phosphorylated L-serine biosynthesis pathway. Also catalyzes the reversible oxidation of 2-hydroxyglutarate to 2-oxoglutarate.</text>
</comment>
<evidence type="ECO:0000259" key="13">
    <source>
        <dbReference type="PROSITE" id="PS51671"/>
    </source>
</evidence>
<proteinExistence type="inferred from homology"/>
<keyword evidence="8" id="KW-0520">NAD</keyword>
<dbReference type="Gene3D" id="3.30.70.260">
    <property type="match status" value="1"/>
</dbReference>
<evidence type="ECO:0000256" key="7">
    <source>
        <dbReference type="ARBA" id="ARBA00023002"/>
    </source>
</evidence>
<reference evidence="14 15" key="1">
    <citation type="submission" date="2014-08" db="EMBL/GenBank/DDBJ databases">
        <title>Complete genome of a marine bacteria Jeotgalibacillus malaysiensis.</title>
        <authorList>
            <person name="Yaakop A.S."/>
            <person name="Chan K.-G."/>
            <person name="Goh K.M."/>
        </authorList>
    </citation>
    <scope>NUCLEOTIDE SEQUENCE [LARGE SCALE GENOMIC DNA]</scope>
    <source>
        <strain evidence="14 15">D5</strain>
    </source>
</reference>
<protein>
    <recommendedName>
        <fullName evidence="6">D-3-phosphoglycerate dehydrogenase</fullName>
        <ecNumber evidence="4">1.1.1.399</ecNumber>
        <ecNumber evidence="5">1.1.1.95</ecNumber>
    </recommendedName>
    <alternativeName>
        <fullName evidence="9">2-oxoglutarate reductase</fullName>
    </alternativeName>
</protein>
<comment type="catalytic activity">
    <reaction evidence="11">
        <text>(2R)-3-phosphoglycerate + NAD(+) = 3-phosphooxypyruvate + NADH + H(+)</text>
        <dbReference type="Rhea" id="RHEA:12641"/>
        <dbReference type="ChEBI" id="CHEBI:15378"/>
        <dbReference type="ChEBI" id="CHEBI:18110"/>
        <dbReference type="ChEBI" id="CHEBI:57540"/>
        <dbReference type="ChEBI" id="CHEBI:57945"/>
        <dbReference type="ChEBI" id="CHEBI:58272"/>
        <dbReference type="EC" id="1.1.1.95"/>
    </reaction>
</comment>
<accession>A0A0B5APZ0</accession>
<gene>
    <name evidence="14" type="ORF">JMA_29730</name>
</gene>
<name>A0A0B5APZ0_9BACL</name>
<dbReference type="UniPathway" id="UPA00135">
    <property type="reaction ID" value="UER00196"/>
</dbReference>
<dbReference type="InterPro" id="IPR029753">
    <property type="entry name" value="D-isomer_DH_CS"/>
</dbReference>
<dbReference type="PROSITE" id="PS51671">
    <property type="entry name" value="ACT"/>
    <property type="match status" value="1"/>
</dbReference>
<dbReference type="GO" id="GO:0004617">
    <property type="term" value="F:phosphoglycerate dehydrogenase activity"/>
    <property type="evidence" value="ECO:0007669"/>
    <property type="project" value="UniProtKB-EC"/>
</dbReference>
<dbReference type="STRING" id="1508404.JMA_29730"/>
<comment type="similarity">
    <text evidence="3 12">Belongs to the D-isomer specific 2-hydroxyacid dehydrogenase family.</text>
</comment>
<evidence type="ECO:0000256" key="8">
    <source>
        <dbReference type="ARBA" id="ARBA00023027"/>
    </source>
</evidence>
<dbReference type="EC" id="1.1.1.95" evidence="5"/>
<dbReference type="OrthoDB" id="9805416at2"/>
<comment type="pathway">
    <text evidence="2">Amino-acid biosynthesis; L-serine biosynthesis; L-serine from 3-phospho-D-glycerate: step 1/3.</text>
</comment>
<dbReference type="PROSITE" id="PS00065">
    <property type="entry name" value="D_2_HYDROXYACID_DH_1"/>
    <property type="match status" value="1"/>
</dbReference>
<dbReference type="EC" id="1.1.1.399" evidence="4"/>
<dbReference type="PANTHER" id="PTHR42938:SF47">
    <property type="entry name" value="HYDROXYPYRUVATE REDUCTASE"/>
    <property type="match status" value="1"/>
</dbReference>
<dbReference type="InterPro" id="IPR045865">
    <property type="entry name" value="ACT-like_dom_sf"/>
</dbReference>
<dbReference type="BioCyc" id="JESP1508404:G14D9-12254-MONOMER"/>
<dbReference type="FunFam" id="3.30.70.260:FF:000056">
    <property type="entry name" value="D-3-phosphoglycerate dehydrogenase"/>
    <property type="match status" value="1"/>
</dbReference>
<dbReference type="SUPFAM" id="SSF55021">
    <property type="entry name" value="ACT-like"/>
    <property type="match status" value="1"/>
</dbReference>
<dbReference type="CDD" id="cd04901">
    <property type="entry name" value="ACT_3PGDH"/>
    <property type="match status" value="1"/>
</dbReference>
<dbReference type="Gene3D" id="3.40.50.720">
    <property type="entry name" value="NAD(P)-binding Rossmann-like Domain"/>
    <property type="match status" value="2"/>
</dbReference>
<dbReference type="PROSITE" id="PS00670">
    <property type="entry name" value="D_2_HYDROXYACID_DH_2"/>
    <property type="match status" value="1"/>
</dbReference>
<dbReference type="HOGENOM" id="CLU_019796_9_0_9"/>
<dbReference type="CDD" id="cd12174">
    <property type="entry name" value="PGDH_like_3"/>
    <property type="match status" value="1"/>
</dbReference>
<evidence type="ECO:0000313" key="15">
    <source>
        <dbReference type="Proteomes" id="UP000031449"/>
    </source>
</evidence>
<evidence type="ECO:0000256" key="4">
    <source>
        <dbReference type="ARBA" id="ARBA00013001"/>
    </source>
</evidence>
<evidence type="ECO:0000256" key="11">
    <source>
        <dbReference type="ARBA" id="ARBA00048731"/>
    </source>
</evidence>
<organism evidence="14 15">
    <name type="scientific">Jeotgalibacillus malaysiensis</name>
    <dbReference type="NCBI Taxonomy" id="1508404"/>
    <lineage>
        <taxon>Bacteria</taxon>
        <taxon>Bacillati</taxon>
        <taxon>Bacillota</taxon>
        <taxon>Bacilli</taxon>
        <taxon>Bacillales</taxon>
        <taxon>Caryophanaceae</taxon>
        <taxon>Jeotgalibacillus</taxon>
    </lineage>
</organism>
<keyword evidence="7 12" id="KW-0560">Oxidoreductase</keyword>
<evidence type="ECO:0000256" key="3">
    <source>
        <dbReference type="ARBA" id="ARBA00005854"/>
    </source>
</evidence>
<dbReference type="Pfam" id="PF02826">
    <property type="entry name" value="2-Hacid_dh_C"/>
    <property type="match status" value="1"/>
</dbReference>
<dbReference type="PANTHER" id="PTHR42938">
    <property type="entry name" value="FORMATE DEHYDROGENASE 1"/>
    <property type="match status" value="1"/>
</dbReference>
<dbReference type="AlphaFoldDB" id="A0A0B5APZ0"/>
<dbReference type="InterPro" id="IPR006139">
    <property type="entry name" value="D-isomer_2_OHA_DH_cat_dom"/>
</dbReference>
<dbReference type="GO" id="GO:0051287">
    <property type="term" value="F:NAD binding"/>
    <property type="evidence" value="ECO:0007669"/>
    <property type="project" value="InterPro"/>
</dbReference>
<evidence type="ECO:0000256" key="6">
    <source>
        <dbReference type="ARBA" id="ARBA00021582"/>
    </source>
</evidence>
<evidence type="ECO:0000256" key="10">
    <source>
        <dbReference type="ARBA" id="ARBA00048126"/>
    </source>
</evidence>
<dbReference type="InterPro" id="IPR029752">
    <property type="entry name" value="D-isomer_DH_CS1"/>
</dbReference>
<dbReference type="KEGG" id="jeo:JMA_29730"/>
<comment type="catalytic activity">
    <reaction evidence="10">
        <text>(R)-2-hydroxyglutarate + NAD(+) = 2-oxoglutarate + NADH + H(+)</text>
        <dbReference type="Rhea" id="RHEA:49612"/>
        <dbReference type="ChEBI" id="CHEBI:15378"/>
        <dbReference type="ChEBI" id="CHEBI:15801"/>
        <dbReference type="ChEBI" id="CHEBI:16810"/>
        <dbReference type="ChEBI" id="CHEBI:57540"/>
        <dbReference type="ChEBI" id="CHEBI:57945"/>
        <dbReference type="EC" id="1.1.1.399"/>
    </reaction>
</comment>
<evidence type="ECO:0000256" key="2">
    <source>
        <dbReference type="ARBA" id="ARBA00005216"/>
    </source>
</evidence>
<evidence type="ECO:0000313" key="14">
    <source>
        <dbReference type="EMBL" id="AJD92290.1"/>
    </source>
</evidence>
<evidence type="ECO:0000256" key="9">
    <source>
        <dbReference type="ARBA" id="ARBA00030455"/>
    </source>
</evidence>
<sequence length="394" mass="43291">MTYQIQTYNKIADAGLQLLDEQYKINESNEPDAILLRSHKLHDQPIPNSVQAIARAGAGTNNIPIDQCSEKGVVVFNTPGANANAVKELVISCLIASSRNLFRAVQWTHSLKGETDISEKVEANKKAFIGHEVAGKKLGVIGLGNIGSVVANDALALDMEVMAYDPFVSVDVAWTISRSVKRVHQLEELLSQCDFITIHVPLSPKTTGIIDAKAFKAMKKGIHFINFARGELVDHAALKEALQDGTVGKYITDFPSDDIFGMENVVATPHLGASTTESEENCAIMAARQLKNYLETGNIKNAVNLPNVSLPLTSPGRLTIMHRNIPNMLGQFSQLLAERNFNIADMLNRSRGEFAYTLIDIDNKLNDEEAADIMERLQKIEGVIRARHIANGWH</sequence>
<dbReference type="Proteomes" id="UP000031449">
    <property type="component" value="Chromosome"/>
</dbReference>
<dbReference type="SUPFAM" id="SSF51735">
    <property type="entry name" value="NAD(P)-binding Rossmann-fold domains"/>
    <property type="match status" value="1"/>
</dbReference>
<dbReference type="InterPro" id="IPR006140">
    <property type="entry name" value="D-isomer_DH_NAD-bd"/>
</dbReference>
<evidence type="ECO:0000256" key="5">
    <source>
        <dbReference type="ARBA" id="ARBA00013143"/>
    </source>
</evidence>
<dbReference type="Pfam" id="PF00389">
    <property type="entry name" value="2-Hacid_dh"/>
    <property type="match status" value="1"/>
</dbReference>
<dbReference type="InterPro" id="IPR002912">
    <property type="entry name" value="ACT_dom"/>
</dbReference>